<protein>
    <submittedName>
        <fullName evidence="1">Uncharacterized protein</fullName>
    </submittedName>
</protein>
<name>A0ACC2ZUS0_9EURO</name>
<proteinExistence type="predicted"/>
<keyword evidence="2" id="KW-1185">Reference proteome</keyword>
<comment type="caution">
    <text evidence="1">The sequence shown here is derived from an EMBL/GenBank/DDBJ whole genome shotgun (WGS) entry which is preliminary data.</text>
</comment>
<organism evidence="1 2">
    <name type="scientific">Neophaeococcomyces mojaviensis</name>
    <dbReference type="NCBI Taxonomy" id="3383035"/>
    <lineage>
        <taxon>Eukaryota</taxon>
        <taxon>Fungi</taxon>
        <taxon>Dikarya</taxon>
        <taxon>Ascomycota</taxon>
        <taxon>Pezizomycotina</taxon>
        <taxon>Eurotiomycetes</taxon>
        <taxon>Chaetothyriomycetidae</taxon>
        <taxon>Chaetothyriales</taxon>
        <taxon>Chaetothyriales incertae sedis</taxon>
        <taxon>Neophaeococcomyces</taxon>
    </lineage>
</organism>
<gene>
    <name evidence="1" type="ORF">H2198_009442</name>
</gene>
<dbReference type="EMBL" id="JAPDRQ010000267">
    <property type="protein sequence ID" value="KAJ9651288.1"/>
    <property type="molecule type" value="Genomic_DNA"/>
</dbReference>
<dbReference type="Proteomes" id="UP001172386">
    <property type="component" value="Unassembled WGS sequence"/>
</dbReference>
<evidence type="ECO:0000313" key="1">
    <source>
        <dbReference type="EMBL" id="KAJ9651288.1"/>
    </source>
</evidence>
<sequence>MAIGMALLGGGYTAVGITLAIILCMGIFGFVLNRLSRNRQAKHNTMLERSQEEGRLSKALKRVPSKPPQLPVFKTRSSLSMSSASNSPKTPKSPGIRFTVTSPSHHSRRSASIDSLPSVETVLERFEKEEDANAAIENKAGEDEEQDEILEDGKLGEPGPAVPTVNFTSGPPLLKQSLWDRPNIGLGHVEKHSTAR</sequence>
<reference evidence="1" key="1">
    <citation type="submission" date="2022-10" db="EMBL/GenBank/DDBJ databases">
        <title>Culturing micro-colonial fungi from biological soil crusts in the Mojave desert and describing Neophaeococcomyces mojavensis, and introducing the new genera and species Taxawa tesnikishii.</title>
        <authorList>
            <person name="Kurbessoian T."/>
            <person name="Stajich J.E."/>
        </authorList>
    </citation>
    <scope>NUCLEOTIDE SEQUENCE</scope>
    <source>
        <strain evidence="1">JES_112</strain>
    </source>
</reference>
<accession>A0ACC2ZUS0</accession>
<evidence type="ECO:0000313" key="2">
    <source>
        <dbReference type="Proteomes" id="UP001172386"/>
    </source>
</evidence>